<accession>A0A1I3UNK2</accession>
<evidence type="ECO:0000256" key="4">
    <source>
        <dbReference type="ARBA" id="ARBA00022723"/>
    </source>
</evidence>
<dbReference type="EC" id="4.-.-.-" evidence="8"/>
<dbReference type="UniPathway" id="UPA00391"/>
<feature type="active site" description="Proton acceptor" evidence="9">
    <location>
        <position position="33"/>
    </location>
</feature>
<feature type="active site" description="Charge relay system" evidence="9">
    <location>
        <position position="77"/>
    </location>
</feature>
<evidence type="ECO:0000256" key="3">
    <source>
        <dbReference type="ARBA" id="ARBA00018141"/>
    </source>
</evidence>
<dbReference type="EMBL" id="FORX01000008">
    <property type="protein sequence ID" value="SFJ84293.1"/>
    <property type="molecule type" value="Genomic_DNA"/>
</dbReference>
<evidence type="ECO:0000256" key="9">
    <source>
        <dbReference type="PIRSR" id="PIRSR006113-1"/>
    </source>
</evidence>
<feature type="binding site" evidence="10">
    <location>
        <position position="14"/>
    </location>
    <ligand>
        <name>Zn(2+)</name>
        <dbReference type="ChEBI" id="CHEBI:29105"/>
    </ligand>
</feature>
<comment type="similarity">
    <text evidence="2 8">Belongs to the PTPS family. QueD subfamily.</text>
</comment>
<dbReference type="GO" id="GO:0008616">
    <property type="term" value="P:tRNA queuosine(34) biosynthetic process"/>
    <property type="evidence" value="ECO:0007669"/>
    <property type="project" value="UniProtKB-KW"/>
</dbReference>
<keyword evidence="5 8" id="KW-0862">Zinc</keyword>
<keyword evidence="8" id="KW-0671">Queuosine biosynthesis</keyword>
<gene>
    <name evidence="11" type="ORF">SAMN04488082_10847</name>
</gene>
<evidence type="ECO:0000313" key="11">
    <source>
        <dbReference type="EMBL" id="SFJ84293.1"/>
    </source>
</evidence>
<comment type="catalytic activity">
    <reaction evidence="7 8">
        <text>7,8-dihydroneopterin 3'-triphosphate + H2O = 6-carboxy-5,6,7,8-tetrahydropterin + triphosphate + acetaldehyde + 2 H(+)</text>
        <dbReference type="Rhea" id="RHEA:27966"/>
        <dbReference type="ChEBI" id="CHEBI:15343"/>
        <dbReference type="ChEBI" id="CHEBI:15377"/>
        <dbReference type="ChEBI" id="CHEBI:15378"/>
        <dbReference type="ChEBI" id="CHEBI:18036"/>
        <dbReference type="ChEBI" id="CHEBI:58462"/>
        <dbReference type="ChEBI" id="CHEBI:61032"/>
        <dbReference type="EC" id="4.1.2.50"/>
    </reaction>
</comment>
<dbReference type="Pfam" id="PF01242">
    <property type="entry name" value="PTPS"/>
    <property type="match status" value="1"/>
</dbReference>
<dbReference type="AlphaFoldDB" id="A0A1I3UNK2"/>
<dbReference type="SUPFAM" id="SSF55620">
    <property type="entry name" value="Tetrahydrobiopterin biosynthesis enzymes-like"/>
    <property type="match status" value="1"/>
</dbReference>
<sequence length="138" mass="15909">MLTITKEFSFHAAHRLHLRNLSESDNLRIYGNCARLHGHTYRLQVQLAGRPDETGMILHFGELKGIVQREVLSRYDHADLSDLPEYHDLPATAENMAEHIFRTLDRALVSNRFRLEQVTVFETQTAWATRSRDGGEHA</sequence>
<dbReference type="InterPro" id="IPR038418">
    <property type="entry name" value="6-PTP_synth/QueD_sf"/>
</dbReference>
<dbReference type="RefSeq" id="WP_092374585.1">
    <property type="nucleotide sequence ID" value="NZ_FORX01000008.1"/>
</dbReference>
<keyword evidence="4 8" id="KW-0479">Metal-binding</keyword>
<evidence type="ECO:0000256" key="10">
    <source>
        <dbReference type="PIRSR" id="PIRSR006113-2"/>
    </source>
</evidence>
<evidence type="ECO:0000256" key="2">
    <source>
        <dbReference type="ARBA" id="ARBA00008900"/>
    </source>
</evidence>
<dbReference type="GO" id="GO:0046872">
    <property type="term" value="F:metal ion binding"/>
    <property type="evidence" value="ECO:0007669"/>
    <property type="project" value="UniProtKB-KW"/>
</dbReference>
<evidence type="ECO:0000256" key="6">
    <source>
        <dbReference type="ARBA" id="ARBA00023239"/>
    </source>
</evidence>
<keyword evidence="6 8" id="KW-0456">Lyase</keyword>
<evidence type="ECO:0000256" key="1">
    <source>
        <dbReference type="ARBA" id="ARBA00005061"/>
    </source>
</evidence>
<keyword evidence="12" id="KW-1185">Reference proteome</keyword>
<dbReference type="Proteomes" id="UP000198635">
    <property type="component" value="Unassembled WGS sequence"/>
</dbReference>
<evidence type="ECO:0000256" key="7">
    <source>
        <dbReference type="ARBA" id="ARBA00048807"/>
    </source>
</evidence>
<organism evidence="11 12">
    <name type="scientific">Desulfomicrobium apsheronum</name>
    <dbReference type="NCBI Taxonomy" id="52560"/>
    <lineage>
        <taxon>Bacteria</taxon>
        <taxon>Pseudomonadati</taxon>
        <taxon>Thermodesulfobacteriota</taxon>
        <taxon>Desulfovibrionia</taxon>
        <taxon>Desulfovibrionales</taxon>
        <taxon>Desulfomicrobiaceae</taxon>
        <taxon>Desulfomicrobium</taxon>
    </lineage>
</organism>
<comment type="cofactor">
    <cofactor evidence="8 10">
        <name>Zn(2+)</name>
        <dbReference type="ChEBI" id="CHEBI:29105"/>
    </cofactor>
    <text evidence="8 10">Binds 1 zinc ion per subunit.</text>
</comment>
<dbReference type="STRING" id="52560.SAMN04488082_10847"/>
<feature type="active site" description="Charge relay system" evidence="9">
    <location>
        <position position="122"/>
    </location>
</feature>
<dbReference type="InterPro" id="IPR007115">
    <property type="entry name" value="6-PTP_synth/QueD"/>
</dbReference>
<proteinExistence type="inferred from homology"/>
<reference evidence="12" key="1">
    <citation type="submission" date="2016-10" db="EMBL/GenBank/DDBJ databases">
        <authorList>
            <person name="Varghese N."/>
            <person name="Submissions S."/>
        </authorList>
    </citation>
    <scope>NUCLEOTIDE SEQUENCE [LARGE SCALE GENOMIC DNA]</scope>
    <source>
        <strain evidence="12">DSM 5918</strain>
    </source>
</reference>
<name>A0A1I3UNK2_9BACT</name>
<comment type="pathway">
    <text evidence="1 8">Purine metabolism; 7-cyano-7-deazaguanine biosynthesis.</text>
</comment>
<feature type="binding site" evidence="10">
    <location>
        <position position="37"/>
    </location>
    <ligand>
        <name>Zn(2+)</name>
        <dbReference type="ChEBI" id="CHEBI:29105"/>
    </ligand>
</feature>
<feature type="binding site" evidence="10">
    <location>
        <position position="39"/>
    </location>
    <ligand>
        <name>Zn(2+)</name>
        <dbReference type="ChEBI" id="CHEBI:29105"/>
    </ligand>
</feature>
<dbReference type="PIRSF" id="PIRSF006113">
    <property type="entry name" value="PTP_synth"/>
    <property type="match status" value="1"/>
</dbReference>
<evidence type="ECO:0000256" key="8">
    <source>
        <dbReference type="PIRNR" id="PIRNR006113"/>
    </source>
</evidence>
<evidence type="ECO:0000256" key="5">
    <source>
        <dbReference type="ARBA" id="ARBA00022833"/>
    </source>
</evidence>
<dbReference type="PANTHER" id="PTHR12589">
    <property type="entry name" value="PYRUVOYL TETRAHYDROBIOPTERIN SYNTHASE"/>
    <property type="match status" value="1"/>
</dbReference>
<protein>
    <recommendedName>
        <fullName evidence="3 8">6-carboxy-5,6,7,8-tetrahydropterin synthase</fullName>
        <ecNumber evidence="8">4.-.-.-</ecNumber>
    </recommendedName>
</protein>
<dbReference type="OrthoDB" id="9804698at2"/>
<dbReference type="GO" id="GO:0070497">
    <property type="term" value="F:6-carboxytetrahydropterin synthase activity"/>
    <property type="evidence" value="ECO:0007669"/>
    <property type="project" value="UniProtKB-EC"/>
</dbReference>
<dbReference type="PANTHER" id="PTHR12589:SF7">
    <property type="entry name" value="6-PYRUVOYL TETRAHYDROBIOPTERIN SYNTHASE"/>
    <property type="match status" value="1"/>
</dbReference>
<evidence type="ECO:0000313" key="12">
    <source>
        <dbReference type="Proteomes" id="UP000198635"/>
    </source>
</evidence>
<dbReference type="Gene3D" id="3.30.479.10">
    <property type="entry name" value="6-pyruvoyl tetrahydropterin synthase/QueD"/>
    <property type="match status" value="1"/>
</dbReference>